<dbReference type="GO" id="GO:0006355">
    <property type="term" value="P:regulation of DNA-templated transcription"/>
    <property type="evidence" value="ECO:0007669"/>
    <property type="project" value="InterPro"/>
</dbReference>
<evidence type="ECO:0000259" key="4">
    <source>
        <dbReference type="PROSITE" id="PS50043"/>
    </source>
</evidence>
<reference evidence="7" key="1">
    <citation type="submission" date="2016-10" db="EMBL/GenBank/DDBJ databases">
        <authorList>
            <person name="Varghese N."/>
            <person name="Submissions S."/>
        </authorList>
    </citation>
    <scope>NUCLEOTIDE SEQUENCE [LARGE SCALE GENOMIC DNA]</scope>
    <source>
        <strain evidence="7">DSM 19083</strain>
    </source>
</reference>
<dbReference type="STRING" id="285351.SAMN04488035_0772"/>
<dbReference type="PRINTS" id="PR00038">
    <property type="entry name" value="HTHLUXR"/>
</dbReference>
<dbReference type="InterPro" id="IPR036388">
    <property type="entry name" value="WH-like_DNA-bd_sf"/>
</dbReference>
<dbReference type="OrthoDB" id="9808843at2"/>
<keyword evidence="7" id="KW-1185">Reference proteome</keyword>
<dbReference type="InterPro" id="IPR039420">
    <property type="entry name" value="WalR-like"/>
</dbReference>
<dbReference type="PANTHER" id="PTHR43214:SF42">
    <property type="entry name" value="TRANSCRIPTIONAL REGULATORY PROTEIN DESR"/>
    <property type="match status" value="1"/>
</dbReference>
<evidence type="ECO:0000259" key="5">
    <source>
        <dbReference type="PROSITE" id="PS50110"/>
    </source>
</evidence>
<evidence type="ECO:0000256" key="3">
    <source>
        <dbReference type="SAM" id="MobiDB-lite"/>
    </source>
</evidence>
<dbReference type="PROSITE" id="PS50043">
    <property type="entry name" value="HTH_LUXR_2"/>
    <property type="match status" value="1"/>
</dbReference>
<dbReference type="Proteomes" id="UP000198520">
    <property type="component" value="Unassembled WGS sequence"/>
</dbReference>
<dbReference type="EMBL" id="FONZ01000001">
    <property type="protein sequence ID" value="SFE84839.1"/>
    <property type="molecule type" value="Genomic_DNA"/>
</dbReference>
<protein>
    <submittedName>
        <fullName evidence="6">Two component transcriptional regulator, LuxR family</fullName>
    </submittedName>
</protein>
<dbReference type="InterPro" id="IPR001789">
    <property type="entry name" value="Sig_transdc_resp-reg_receiver"/>
</dbReference>
<dbReference type="SUPFAM" id="SSF52172">
    <property type="entry name" value="CheY-like"/>
    <property type="match status" value="1"/>
</dbReference>
<keyword evidence="2" id="KW-0597">Phosphoprotein</keyword>
<dbReference type="GO" id="GO:0003677">
    <property type="term" value="F:DNA binding"/>
    <property type="evidence" value="ECO:0007669"/>
    <property type="project" value="UniProtKB-KW"/>
</dbReference>
<dbReference type="PROSITE" id="PS50110">
    <property type="entry name" value="RESPONSE_REGULATORY"/>
    <property type="match status" value="1"/>
</dbReference>
<evidence type="ECO:0000313" key="7">
    <source>
        <dbReference type="Proteomes" id="UP000198520"/>
    </source>
</evidence>
<gene>
    <name evidence="6" type="ORF">SAMN04488035_0772</name>
</gene>
<feature type="modified residue" description="4-aspartylphosphate" evidence="2">
    <location>
        <position position="87"/>
    </location>
</feature>
<dbReference type="Gene3D" id="1.10.10.10">
    <property type="entry name" value="Winged helix-like DNA-binding domain superfamily/Winged helix DNA-binding domain"/>
    <property type="match status" value="1"/>
</dbReference>
<dbReference type="RefSeq" id="WP_093375175.1">
    <property type="nucleotide sequence ID" value="NZ_BNAN01000001.1"/>
</dbReference>
<evidence type="ECO:0000313" key="6">
    <source>
        <dbReference type="EMBL" id="SFE84839.1"/>
    </source>
</evidence>
<proteinExistence type="predicted"/>
<dbReference type="InterPro" id="IPR000792">
    <property type="entry name" value="Tscrpt_reg_LuxR_C"/>
</dbReference>
<sequence length="232" mass="24511">MTAGHQDGTGSVPAVDPSLPAGPEAPPDASSPGELAVLVADDESLLRSALAQVLDLQDGIRVVGQARDGQEAVDLARTLRPHVALLDLEMPVLGGLEAAAALRPLGVDVVVMTRHARPTLLRRALEAGAKGFVLKTTPADRLARILLDVRAGHRYIDPEIAALALTARTSPLNDRELQILELVRGGRTTKEIARDLSLAQGTVRNYVSGAIARLGVTTGREAADRAWTEGWI</sequence>
<accession>A0A1I2DWY1</accession>
<dbReference type="GO" id="GO:0000160">
    <property type="term" value="P:phosphorelay signal transduction system"/>
    <property type="evidence" value="ECO:0007669"/>
    <property type="project" value="InterPro"/>
</dbReference>
<evidence type="ECO:0000256" key="1">
    <source>
        <dbReference type="ARBA" id="ARBA00023125"/>
    </source>
</evidence>
<dbReference type="Gene3D" id="3.40.50.2300">
    <property type="match status" value="1"/>
</dbReference>
<keyword evidence="1" id="KW-0238">DNA-binding</keyword>
<dbReference type="Pfam" id="PF00196">
    <property type="entry name" value="GerE"/>
    <property type="match status" value="1"/>
</dbReference>
<feature type="region of interest" description="Disordered" evidence="3">
    <location>
        <begin position="1"/>
        <end position="32"/>
    </location>
</feature>
<dbReference type="Pfam" id="PF00072">
    <property type="entry name" value="Response_reg"/>
    <property type="match status" value="1"/>
</dbReference>
<dbReference type="CDD" id="cd06170">
    <property type="entry name" value="LuxR_C_like"/>
    <property type="match status" value="1"/>
</dbReference>
<dbReference type="SMART" id="SM00421">
    <property type="entry name" value="HTH_LUXR"/>
    <property type="match status" value="1"/>
</dbReference>
<dbReference type="SMART" id="SM00448">
    <property type="entry name" value="REC"/>
    <property type="match status" value="1"/>
</dbReference>
<feature type="domain" description="Response regulatory" evidence="5">
    <location>
        <begin position="36"/>
        <end position="150"/>
    </location>
</feature>
<feature type="domain" description="HTH luxR-type" evidence="4">
    <location>
        <begin position="165"/>
        <end position="230"/>
    </location>
</feature>
<dbReference type="AlphaFoldDB" id="A0A1I2DWY1"/>
<dbReference type="InterPro" id="IPR011006">
    <property type="entry name" value="CheY-like_superfamily"/>
</dbReference>
<dbReference type="SUPFAM" id="SSF46894">
    <property type="entry name" value="C-terminal effector domain of the bipartite response regulators"/>
    <property type="match status" value="1"/>
</dbReference>
<evidence type="ECO:0000256" key="2">
    <source>
        <dbReference type="PROSITE-ProRule" id="PRU00169"/>
    </source>
</evidence>
<dbReference type="PANTHER" id="PTHR43214">
    <property type="entry name" value="TWO-COMPONENT RESPONSE REGULATOR"/>
    <property type="match status" value="1"/>
</dbReference>
<dbReference type="InterPro" id="IPR016032">
    <property type="entry name" value="Sig_transdc_resp-reg_C-effctor"/>
</dbReference>
<name>A0A1I2DWY1_9MICO</name>
<organism evidence="6 7">
    <name type="scientific">Flavimobilis marinus</name>
    <dbReference type="NCBI Taxonomy" id="285351"/>
    <lineage>
        <taxon>Bacteria</taxon>
        <taxon>Bacillati</taxon>
        <taxon>Actinomycetota</taxon>
        <taxon>Actinomycetes</taxon>
        <taxon>Micrococcales</taxon>
        <taxon>Jonesiaceae</taxon>
        <taxon>Flavimobilis</taxon>
    </lineage>
</organism>